<keyword evidence="2" id="KW-0732">Signal</keyword>
<feature type="region of interest" description="Disordered" evidence="1">
    <location>
        <begin position="22"/>
        <end position="128"/>
    </location>
</feature>
<feature type="compositionally biased region" description="Low complexity" evidence="1">
    <location>
        <begin position="440"/>
        <end position="461"/>
    </location>
</feature>
<feature type="compositionally biased region" description="Basic and acidic residues" evidence="1">
    <location>
        <begin position="30"/>
        <end position="89"/>
    </location>
</feature>
<dbReference type="Proteomes" id="UP000275408">
    <property type="component" value="Unassembled WGS sequence"/>
</dbReference>
<evidence type="ECO:0000256" key="2">
    <source>
        <dbReference type="SAM" id="SignalP"/>
    </source>
</evidence>
<dbReference type="GO" id="GO:0030246">
    <property type="term" value="F:carbohydrate binding"/>
    <property type="evidence" value="ECO:0007669"/>
    <property type="project" value="InterPro"/>
</dbReference>
<reference evidence="4 5" key="1">
    <citation type="journal article" date="2018" name="Sci. Rep.">
        <title>Comparative analysis of the Pocillopora damicornis genome highlights role of immune system in coral evolution.</title>
        <authorList>
            <person name="Cunning R."/>
            <person name="Bay R.A."/>
            <person name="Gillette P."/>
            <person name="Baker A.C."/>
            <person name="Traylor-Knowles N."/>
        </authorList>
    </citation>
    <scope>NUCLEOTIDE SEQUENCE [LARGE SCALE GENOMIC DNA]</scope>
    <source>
        <strain evidence="4">RSMAS</strain>
        <tissue evidence="4">Whole animal</tissue>
    </source>
</reference>
<feature type="signal peptide" evidence="2">
    <location>
        <begin position="1"/>
        <end position="25"/>
    </location>
</feature>
<sequence>MPSLRFLVALLFGLLLAFGIRPSSSMPIEGDSKDNEVVQGDDDKTKIDSEKLASEPQKEVKEAQAIDETSKKADSDSVKDEEDGQKGQNEEEQPETVEDIDADVPPPLDSDTQRSDSAAQENENPPIDETKQMAEAQSKYAADQQQEKALAYLANTRQSGVFSAPSQRAIICKDTIQKISCPPEHRIRVLNADFGDMGDVGCLKENNPMPVGFCRTPGTYEKVKKRCDGLEGCDLAASNDWFGDACPDANKYLDVNYDCIGSFDLDETSGDTMRNSEVEIFAIVSVAFLNFVFAAPSLQWYDLWKYHSKPNEQVPYPAPPAAGFSQASYQPPPAPAAYAPAPYAQPPPAYAPGMGVPDLMSSSPYMAPPDPCSPCNTCAQCSLPVCSPCTHTCQPLTCAPRIPASLQPLWQQWNERTADMSRMEMAALIISPLPKLAAPTKAPESAQVSGGAEGSESASGETTSDLDEDALYEASKRSKIQQVKSKQTAKKVTLATHKKAHKDDSEQGFLRSSDFLVSSGDASSGSSS</sequence>
<dbReference type="InterPro" id="IPR043159">
    <property type="entry name" value="Lectin_gal-bd_sf"/>
</dbReference>
<feature type="chain" id="PRO_5018308859" description="SUEL-type lectin domain-containing protein" evidence="2">
    <location>
        <begin position="26"/>
        <end position="528"/>
    </location>
</feature>
<feature type="compositionally biased region" description="Acidic residues" evidence="1">
    <location>
        <begin position="90"/>
        <end position="102"/>
    </location>
</feature>
<evidence type="ECO:0000313" key="4">
    <source>
        <dbReference type="EMBL" id="RMX39002.1"/>
    </source>
</evidence>
<evidence type="ECO:0000256" key="1">
    <source>
        <dbReference type="SAM" id="MobiDB-lite"/>
    </source>
</evidence>
<keyword evidence="5" id="KW-1185">Reference proteome</keyword>
<dbReference type="AlphaFoldDB" id="A0A3M6TC88"/>
<gene>
    <name evidence="4" type="ORF">pdam_00008166</name>
</gene>
<dbReference type="OrthoDB" id="1100386at2759"/>
<dbReference type="PROSITE" id="PS50228">
    <property type="entry name" value="SUEL_LECTIN"/>
    <property type="match status" value="1"/>
</dbReference>
<proteinExistence type="predicted"/>
<comment type="caution">
    <text evidence="4">The sequence shown here is derived from an EMBL/GenBank/DDBJ whole genome shotgun (WGS) entry which is preliminary data.</text>
</comment>
<evidence type="ECO:0000313" key="5">
    <source>
        <dbReference type="Proteomes" id="UP000275408"/>
    </source>
</evidence>
<dbReference type="InterPro" id="IPR000922">
    <property type="entry name" value="Lectin_gal-bd_dom"/>
</dbReference>
<name>A0A3M6TC88_POCDA</name>
<feature type="region of interest" description="Disordered" evidence="1">
    <location>
        <begin position="440"/>
        <end position="528"/>
    </location>
</feature>
<dbReference type="PANTHER" id="PTHR46780">
    <property type="entry name" value="PROTEIN EVA-1"/>
    <property type="match status" value="1"/>
</dbReference>
<protein>
    <recommendedName>
        <fullName evidence="3">SUEL-type lectin domain-containing protein</fullName>
    </recommendedName>
</protein>
<dbReference type="CDD" id="cd22823">
    <property type="entry name" value="Gal_Rha_Lectin"/>
    <property type="match status" value="1"/>
</dbReference>
<evidence type="ECO:0000259" key="3">
    <source>
        <dbReference type="PROSITE" id="PS50228"/>
    </source>
</evidence>
<dbReference type="STRING" id="46731.A0A3M6TC88"/>
<accession>A0A3M6TC88</accession>
<dbReference type="Pfam" id="PF02140">
    <property type="entry name" value="SUEL_Lectin"/>
    <property type="match status" value="1"/>
</dbReference>
<organism evidence="4 5">
    <name type="scientific">Pocillopora damicornis</name>
    <name type="common">Cauliflower coral</name>
    <name type="synonym">Millepora damicornis</name>
    <dbReference type="NCBI Taxonomy" id="46731"/>
    <lineage>
        <taxon>Eukaryota</taxon>
        <taxon>Metazoa</taxon>
        <taxon>Cnidaria</taxon>
        <taxon>Anthozoa</taxon>
        <taxon>Hexacorallia</taxon>
        <taxon>Scleractinia</taxon>
        <taxon>Astrocoeniina</taxon>
        <taxon>Pocilloporidae</taxon>
        <taxon>Pocillopora</taxon>
    </lineage>
</organism>
<feature type="domain" description="SUEL-type lectin" evidence="3">
    <location>
        <begin position="171"/>
        <end position="260"/>
    </location>
</feature>
<feature type="compositionally biased region" description="Low complexity" evidence="1">
    <location>
        <begin position="518"/>
        <end position="528"/>
    </location>
</feature>
<dbReference type="Gene3D" id="2.60.120.740">
    <property type="match status" value="1"/>
</dbReference>
<dbReference type="EMBL" id="RCHS01003902">
    <property type="protein sequence ID" value="RMX39002.1"/>
    <property type="molecule type" value="Genomic_DNA"/>
</dbReference>